<dbReference type="GO" id="GO:0009100">
    <property type="term" value="P:glycoprotein metabolic process"/>
    <property type="evidence" value="ECO:0007669"/>
    <property type="project" value="UniProtKB-ARBA"/>
</dbReference>
<dbReference type="AlphaFoldDB" id="A7SL37"/>
<evidence type="ECO:0000259" key="1">
    <source>
        <dbReference type="Pfam" id="PF04991"/>
    </source>
</evidence>
<dbReference type="PANTHER" id="PTHR43404:SF1">
    <property type="entry name" value="MNN4P"/>
    <property type="match status" value="1"/>
</dbReference>
<dbReference type="PANTHER" id="PTHR43404">
    <property type="entry name" value="LIPOPOLYSACCHARIDE CHOLINEPHOSPHOTRANSFERASE LICD"/>
    <property type="match status" value="1"/>
</dbReference>
<evidence type="ECO:0000313" key="2">
    <source>
        <dbReference type="EMBL" id="EDO35576.1"/>
    </source>
</evidence>
<gene>
    <name evidence="2" type="ORF">NEMVEDRAFT_v1g213959</name>
</gene>
<dbReference type="EMBL" id="DS469694">
    <property type="protein sequence ID" value="EDO35576.1"/>
    <property type="molecule type" value="Genomic_DNA"/>
</dbReference>
<organism evidence="2 3">
    <name type="scientific">Nematostella vectensis</name>
    <name type="common">Starlet sea anemone</name>
    <dbReference type="NCBI Taxonomy" id="45351"/>
    <lineage>
        <taxon>Eukaryota</taxon>
        <taxon>Metazoa</taxon>
        <taxon>Cnidaria</taxon>
        <taxon>Anthozoa</taxon>
        <taxon>Hexacorallia</taxon>
        <taxon>Actiniaria</taxon>
        <taxon>Edwardsiidae</taxon>
        <taxon>Nematostella</taxon>
    </lineage>
</organism>
<protein>
    <recommendedName>
        <fullName evidence="1">LicD/FKTN/FKRP nucleotidyltransferase domain-containing protein</fullName>
    </recommendedName>
</protein>
<accession>A7SL37</accession>
<sequence length="477" mass="55472">MCCFWSDSNSYQICVADIVFAEPFEEVTMYGLLCFKRLPLFAAILLVVYVVLLPREPLTQTPTMQAYHRRERVFNDNVCEMKIPFGEMCPRSYRELGGKCNLGKEGFDCPDIRHTGSSSVRCSQLVLTRMLRIFDQIARSNGLKYWLTSGTLLGAVRHRGFIPWDGDADIEMPLEDYIKLFTNHSQEFPRDVFFQNSESDPFLRPGDPAKERPLRHPVVGLYRRTWNPRLRDRKSCVGYCLEYGCKWHDGIMIDVFIAEDTLGDTSGVFPLKEMEFEGFPLYAPNNWKDILESKYGEDFMTIPRVSDMVPDEKSDCLHDCEALRKVTMYSIQALYPLLFRQAYLRFTTSSRKSFDSKFVLKLSKRAIQDCSRRTMRLWRCDFENNLEQEELSICILFRFGSKGFLTSYEMCLTRRPLGAKTNARTLLGERASIVYRGKHEASNESPQKCINPNLLLAQRHLFWDFDFLLCADYSSMF</sequence>
<feature type="domain" description="LicD/FKTN/FKRP nucleotidyltransferase" evidence="1">
    <location>
        <begin position="138"/>
        <end position="194"/>
    </location>
</feature>
<proteinExistence type="predicted"/>
<dbReference type="Pfam" id="PF04991">
    <property type="entry name" value="LicD"/>
    <property type="match status" value="1"/>
</dbReference>
<dbReference type="HOGENOM" id="CLU_572806_0_0_1"/>
<keyword evidence="3" id="KW-1185">Reference proteome</keyword>
<dbReference type="InterPro" id="IPR052942">
    <property type="entry name" value="LPS_cholinephosphotransferase"/>
</dbReference>
<dbReference type="Proteomes" id="UP000001593">
    <property type="component" value="Unassembled WGS sequence"/>
</dbReference>
<evidence type="ECO:0000313" key="3">
    <source>
        <dbReference type="Proteomes" id="UP000001593"/>
    </source>
</evidence>
<dbReference type="InterPro" id="IPR007074">
    <property type="entry name" value="LicD/FKTN/FKRP_NTP_transf"/>
</dbReference>
<dbReference type="eggNOG" id="ENOG502SD1A">
    <property type="taxonomic scope" value="Eukaryota"/>
</dbReference>
<dbReference type="PhylomeDB" id="A7SL37"/>
<reference evidence="2 3" key="1">
    <citation type="journal article" date="2007" name="Science">
        <title>Sea anemone genome reveals ancestral eumetazoan gene repertoire and genomic organization.</title>
        <authorList>
            <person name="Putnam N.H."/>
            <person name="Srivastava M."/>
            <person name="Hellsten U."/>
            <person name="Dirks B."/>
            <person name="Chapman J."/>
            <person name="Salamov A."/>
            <person name="Terry A."/>
            <person name="Shapiro H."/>
            <person name="Lindquist E."/>
            <person name="Kapitonov V.V."/>
            <person name="Jurka J."/>
            <person name="Genikhovich G."/>
            <person name="Grigoriev I.V."/>
            <person name="Lucas S.M."/>
            <person name="Steele R.E."/>
            <person name="Finnerty J.R."/>
            <person name="Technau U."/>
            <person name="Martindale M.Q."/>
            <person name="Rokhsar D.S."/>
        </authorList>
    </citation>
    <scope>NUCLEOTIDE SEQUENCE [LARGE SCALE GENOMIC DNA]</scope>
    <source>
        <strain evidence="3">CH2 X CH6</strain>
    </source>
</reference>
<dbReference type="InParanoid" id="A7SL37"/>
<name>A7SL37_NEMVE</name>